<organism evidence="1 2">
    <name type="scientific">Marinagarivorans cellulosilyticus</name>
    <dbReference type="NCBI Taxonomy" id="2721545"/>
    <lineage>
        <taxon>Bacteria</taxon>
        <taxon>Pseudomonadati</taxon>
        <taxon>Pseudomonadota</taxon>
        <taxon>Gammaproteobacteria</taxon>
        <taxon>Cellvibrionales</taxon>
        <taxon>Cellvibrionaceae</taxon>
        <taxon>Marinagarivorans</taxon>
    </lineage>
</organism>
<dbReference type="InterPro" id="IPR045617">
    <property type="entry name" value="DUF6445"/>
</dbReference>
<keyword evidence="2" id="KW-1185">Reference proteome</keyword>
<accession>A0AAN1WGV0</accession>
<dbReference type="EMBL" id="AP023086">
    <property type="protein sequence ID" value="BCD97358.1"/>
    <property type="molecule type" value="Genomic_DNA"/>
</dbReference>
<name>A0AAN1WGV0_9GAMM</name>
<keyword evidence="1" id="KW-0560">Oxidoreductase</keyword>
<dbReference type="Pfam" id="PF20043">
    <property type="entry name" value="DUF6445"/>
    <property type="match status" value="1"/>
</dbReference>
<gene>
    <name evidence="1" type="ORF">MARGE09_P1559</name>
</gene>
<proteinExistence type="predicted"/>
<dbReference type="Proteomes" id="UP001320119">
    <property type="component" value="Chromosome"/>
</dbReference>
<protein>
    <submittedName>
        <fullName evidence="1">Uncharacterized protein</fullName>
    </submittedName>
</protein>
<dbReference type="KEGG" id="marq:MARGE09_P1559"/>
<dbReference type="RefSeq" id="WP_236986831.1">
    <property type="nucleotide sequence ID" value="NZ_AP023086.1"/>
</dbReference>
<reference evidence="1 2" key="1">
    <citation type="journal article" date="2022" name="IScience">
        <title>An ultrasensitive nanofiber-based assay for enzymatic hydrolysis and deep-sea microbial degradation of cellulose.</title>
        <authorList>
            <person name="Tsudome M."/>
            <person name="Tachioka M."/>
            <person name="Miyazaki M."/>
            <person name="Uchimura K."/>
            <person name="Tsuda M."/>
            <person name="Takaki Y."/>
            <person name="Deguchi S."/>
        </authorList>
    </citation>
    <scope>NUCLEOTIDE SEQUENCE [LARGE SCALE GENOMIC DNA]</scope>
    <source>
        <strain evidence="1 2">GE09</strain>
    </source>
</reference>
<evidence type="ECO:0000313" key="1">
    <source>
        <dbReference type="EMBL" id="BCD97358.1"/>
    </source>
</evidence>
<dbReference type="GO" id="GO:0016491">
    <property type="term" value="F:oxidoreductase activity"/>
    <property type="evidence" value="ECO:0007669"/>
    <property type="project" value="UniProtKB-KW"/>
</dbReference>
<sequence>MSKPRVEHLGHSKNPVIIIDDYVSDTKKIIDYAVQQSAFNQDANSFYPGMRSRLPAEYVLDCVRPLIPHLYAIYNIPKHLTAKPVDLRYSLITRQPHELKAIQTLPHFDTPSQYTIAVLHYLNDQPHGGTGLFRHKPTGFEYINEARQQTYFDYVKNNLQHFTPQSAAYCPANNEQYECYRELEFKLNRLVAYPGCLLHTALVNPKTDIDANPLTGRLTANMLLEFV</sequence>
<evidence type="ECO:0000313" key="2">
    <source>
        <dbReference type="Proteomes" id="UP001320119"/>
    </source>
</evidence>
<dbReference type="AlphaFoldDB" id="A0AAN1WGV0"/>